<organism evidence="2">
    <name type="scientific">Bacteroides faecis</name>
    <dbReference type="NCBI Taxonomy" id="674529"/>
    <lineage>
        <taxon>Bacteria</taxon>
        <taxon>Pseudomonadati</taxon>
        <taxon>Bacteroidota</taxon>
        <taxon>Bacteroidia</taxon>
        <taxon>Bacteroidales</taxon>
        <taxon>Bacteroidaceae</taxon>
        <taxon>Bacteroides</taxon>
    </lineage>
</organism>
<dbReference type="RefSeq" id="WP_008764049.1">
    <property type="nucleotide sequence ID" value="NZ_CACRSZ010000022.1"/>
</dbReference>
<dbReference type="AlphaFoldDB" id="A0A6N2S7X4"/>
<dbReference type="Pfam" id="PF01381">
    <property type="entry name" value="HTH_3"/>
    <property type="match status" value="1"/>
</dbReference>
<evidence type="ECO:0000313" key="2">
    <source>
        <dbReference type="EMBL" id="VYS89014.1"/>
    </source>
</evidence>
<dbReference type="SUPFAM" id="SSF47413">
    <property type="entry name" value="lambda repressor-like DNA-binding domains"/>
    <property type="match status" value="1"/>
</dbReference>
<dbReference type="EMBL" id="CACRSZ010000022">
    <property type="protein sequence ID" value="VYS89014.1"/>
    <property type="molecule type" value="Genomic_DNA"/>
</dbReference>
<protein>
    <submittedName>
        <fullName evidence="2">Helix-turn-helix domain protein</fullName>
    </submittedName>
</protein>
<evidence type="ECO:0000259" key="1">
    <source>
        <dbReference type="PROSITE" id="PS50943"/>
    </source>
</evidence>
<dbReference type="PROSITE" id="PS50943">
    <property type="entry name" value="HTH_CROC1"/>
    <property type="match status" value="1"/>
</dbReference>
<dbReference type="CDD" id="cd00093">
    <property type="entry name" value="HTH_XRE"/>
    <property type="match status" value="1"/>
</dbReference>
<reference evidence="2" key="1">
    <citation type="submission" date="2019-11" db="EMBL/GenBank/DDBJ databases">
        <authorList>
            <person name="Feng L."/>
        </authorList>
    </citation>
    <scope>NUCLEOTIDE SEQUENCE</scope>
    <source>
        <strain evidence="2">BfaecisLFYP10</strain>
    </source>
</reference>
<proteinExistence type="predicted"/>
<dbReference type="SMART" id="SM00530">
    <property type="entry name" value="HTH_XRE"/>
    <property type="match status" value="1"/>
</dbReference>
<gene>
    <name evidence="2" type="ORF">BFLFYP10_00874</name>
</gene>
<dbReference type="GO" id="GO:0003677">
    <property type="term" value="F:DNA binding"/>
    <property type="evidence" value="ECO:0007669"/>
    <property type="project" value="InterPro"/>
</dbReference>
<sequence length="135" mass="15325">MDVEIKDKASQRHVGRNLQRIRVYLGMKQEALAADLGISQQEISKIEKQDEIEDKLLTQIATALGVSAEVIRDFDVERAIYNINSYKDATISPGATATVYAHTQQINPLDKIVELYERLLQSEREKIELLKNANK</sequence>
<dbReference type="InterPro" id="IPR001387">
    <property type="entry name" value="Cro/C1-type_HTH"/>
</dbReference>
<dbReference type="InterPro" id="IPR010982">
    <property type="entry name" value="Lambda_DNA-bd_dom_sf"/>
</dbReference>
<name>A0A6N2S7X4_9BACE</name>
<dbReference type="Gene3D" id="1.10.260.40">
    <property type="entry name" value="lambda repressor-like DNA-binding domains"/>
    <property type="match status" value="1"/>
</dbReference>
<accession>A0A6N2S7X4</accession>
<feature type="domain" description="HTH cro/C1-type" evidence="1">
    <location>
        <begin position="18"/>
        <end position="71"/>
    </location>
</feature>